<dbReference type="InterPro" id="IPR000182">
    <property type="entry name" value="GNAT_dom"/>
</dbReference>
<dbReference type="Proteomes" id="UP000650511">
    <property type="component" value="Unassembled WGS sequence"/>
</dbReference>
<organism evidence="4 5">
    <name type="scientific">Egicoccus halophilus</name>
    <dbReference type="NCBI Taxonomy" id="1670830"/>
    <lineage>
        <taxon>Bacteria</taxon>
        <taxon>Bacillati</taxon>
        <taxon>Actinomycetota</taxon>
        <taxon>Nitriliruptoria</taxon>
        <taxon>Egicoccales</taxon>
        <taxon>Egicoccaceae</taxon>
        <taxon>Egicoccus</taxon>
    </lineage>
</organism>
<evidence type="ECO:0000313" key="5">
    <source>
        <dbReference type="Proteomes" id="UP000650511"/>
    </source>
</evidence>
<keyword evidence="5" id="KW-1185">Reference proteome</keyword>
<comment type="caution">
    <text evidence="4">The sequence shown here is derived from an EMBL/GenBank/DDBJ whole genome shotgun (WGS) entry which is preliminary data.</text>
</comment>
<reference evidence="4" key="2">
    <citation type="submission" date="2020-09" db="EMBL/GenBank/DDBJ databases">
        <authorList>
            <person name="Sun Q."/>
            <person name="Zhou Y."/>
        </authorList>
    </citation>
    <scope>NUCLEOTIDE SEQUENCE</scope>
    <source>
        <strain evidence="4">CGMCC 1.14988</strain>
    </source>
</reference>
<dbReference type="InterPro" id="IPR016181">
    <property type="entry name" value="Acyl_CoA_acyltransferase"/>
</dbReference>
<keyword evidence="2" id="KW-0012">Acyltransferase</keyword>
<dbReference type="EMBL" id="BMHA01000005">
    <property type="protein sequence ID" value="GGI05747.1"/>
    <property type="molecule type" value="Genomic_DNA"/>
</dbReference>
<accession>A0A8J3ETJ7</accession>
<evidence type="ECO:0000313" key="4">
    <source>
        <dbReference type="EMBL" id="GGI05747.1"/>
    </source>
</evidence>
<dbReference type="SUPFAM" id="SSF55729">
    <property type="entry name" value="Acyl-CoA N-acyltransferases (Nat)"/>
    <property type="match status" value="1"/>
</dbReference>
<protein>
    <submittedName>
        <fullName evidence="4">Acetyltransferase</fullName>
    </submittedName>
</protein>
<evidence type="ECO:0000256" key="2">
    <source>
        <dbReference type="ARBA" id="ARBA00023315"/>
    </source>
</evidence>
<dbReference type="InterPro" id="IPR050832">
    <property type="entry name" value="Bact_Acetyltransf"/>
</dbReference>
<dbReference type="AlphaFoldDB" id="A0A8J3ETJ7"/>
<dbReference type="RefSeq" id="WP_205745413.1">
    <property type="nucleotide sequence ID" value="NZ_BMHA01000005.1"/>
</dbReference>
<dbReference type="PROSITE" id="PS51186">
    <property type="entry name" value="GNAT"/>
    <property type="match status" value="1"/>
</dbReference>
<dbReference type="Gene3D" id="3.40.630.30">
    <property type="match status" value="1"/>
</dbReference>
<proteinExistence type="predicted"/>
<reference evidence="4" key="1">
    <citation type="journal article" date="2014" name="Int. J. Syst. Evol. Microbiol.">
        <title>Complete genome sequence of Corynebacterium casei LMG S-19264T (=DSM 44701T), isolated from a smear-ripened cheese.</title>
        <authorList>
            <consortium name="US DOE Joint Genome Institute (JGI-PGF)"/>
            <person name="Walter F."/>
            <person name="Albersmeier A."/>
            <person name="Kalinowski J."/>
            <person name="Ruckert C."/>
        </authorList>
    </citation>
    <scope>NUCLEOTIDE SEQUENCE</scope>
    <source>
        <strain evidence="4">CGMCC 1.14988</strain>
    </source>
</reference>
<name>A0A8J3ETJ7_9ACTN</name>
<dbReference type="GO" id="GO:0016747">
    <property type="term" value="F:acyltransferase activity, transferring groups other than amino-acyl groups"/>
    <property type="evidence" value="ECO:0007669"/>
    <property type="project" value="InterPro"/>
</dbReference>
<dbReference type="Pfam" id="PF00583">
    <property type="entry name" value="Acetyltransf_1"/>
    <property type="match status" value="1"/>
</dbReference>
<evidence type="ECO:0000259" key="3">
    <source>
        <dbReference type="PROSITE" id="PS51186"/>
    </source>
</evidence>
<sequence>MSARLRAYAPADLPALRHVCVATGAAGRDATGTLPDVGILPDVYAEPYVVLEPSLATVVEDAAGQVVGYVLGTADTERFVAAWRARWLPVAASRHPAPDAVDHADQARLVRTLHTPESMRTRWVATHPAHLHVNLLPSARGRGLGRALLDRFTAAVAARGAGGVHLGVAADNPAAQAFYAALGYQCLGEDPGVVWFGRRLA</sequence>
<feature type="domain" description="N-acetyltransferase" evidence="3">
    <location>
        <begin position="3"/>
        <end position="201"/>
    </location>
</feature>
<gene>
    <name evidence="4" type="ORF">GCM10011354_15630</name>
</gene>
<evidence type="ECO:0000256" key="1">
    <source>
        <dbReference type="ARBA" id="ARBA00022679"/>
    </source>
</evidence>
<dbReference type="PANTHER" id="PTHR43877">
    <property type="entry name" value="AMINOALKYLPHOSPHONATE N-ACETYLTRANSFERASE-RELATED-RELATED"/>
    <property type="match status" value="1"/>
</dbReference>
<keyword evidence="1" id="KW-0808">Transferase</keyword>